<evidence type="ECO:0000259" key="1">
    <source>
        <dbReference type="Pfam" id="PF06985"/>
    </source>
</evidence>
<dbReference type="Pfam" id="PF06985">
    <property type="entry name" value="HET"/>
    <property type="match status" value="1"/>
</dbReference>
<dbReference type="AlphaFoldDB" id="A0AAD7XS88"/>
<dbReference type="PANTHER" id="PTHR24148:SF64">
    <property type="entry name" value="HETEROKARYON INCOMPATIBILITY DOMAIN-CONTAINING PROTEIN"/>
    <property type="match status" value="1"/>
</dbReference>
<accession>A0AAD7XS88</accession>
<gene>
    <name evidence="2" type="ORF">O0I10_011770</name>
</gene>
<keyword evidence="3" id="KW-1185">Reference proteome</keyword>
<protein>
    <recommendedName>
        <fullName evidence="1">Heterokaryon incompatibility domain-containing protein</fullName>
    </recommendedName>
</protein>
<dbReference type="InterPro" id="IPR052895">
    <property type="entry name" value="HetReg/Transcr_Mod"/>
</dbReference>
<evidence type="ECO:0000313" key="3">
    <source>
        <dbReference type="Proteomes" id="UP001234581"/>
    </source>
</evidence>
<dbReference type="Proteomes" id="UP001234581">
    <property type="component" value="Unassembled WGS sequence"/>
</dbReference>
<dbReference type="GeneID" id="83219169"/>
<feature type="domain" description="Heterokaryon incompatibility" evidence="1">
    <location>
        <begin position="84"/>
        <end position="239"/>
    </location>
</feature>
<reference evidence="2 3" key="1">
    <citation type="submission" date="2023-03" db="EMBL/GenBank/DDBJ databases">
        <title>Genome sequence of Lichtheimia ornata CBS 291.66.</title>
        <authorList>
            <person name="Mohabir J.T."/>
            <person name="Shea T.P."/>
            <person name="Kurbessoian T."/>
            <person name="Berby B."/>
            <person name="Fontaine J."/>
            <person name="Livny J."/>
            <person name="Gnirke A."/>
            <person name="Stajich J.E."/>
            <person name="Cuomo C.A."/>
        </authorList>
    </citation>
    <scope>NUCLEOTIDE SEQUENCE [LARGE SCALE GENOMIC DNA]</scope>
    <source>
        <strain evidence="2">CBS 291.66</strain>
    </source>
</reference>
<comment type="caution">
    <text evidence="2">The sequence shown here is derived from an EMBL/GenBank/DDBJ whole genome shotgun (WGS) entry which is preliminary data.</text>
</comment>
<evidence type="ECO:0000313" key="2">
    <source>
        <dbReference type="EMBL" id="KAJ8652565.1"/>
    </source>
</evidence>
<dbReference type="InterPro" id="IPR010730">
    <property type="entry name" value="HET"/>
</dbReference>
<dbReference type="EMBL" id="JARTCD010000100">
    <property type="protein sequence ID" value="KAJ8652565.1"/>
    <property type="molecule type" value="Genomic_DNA"/>
</dbReference>
<organism evidence="2 3">
    <name type="scientific">Lichtheimia ornata</name>
    <dbReference type="NCBI Taxonomy" id="688661"/>
    <lineage>
        <taxon>Eukaryota</taxon>
        <taxon>Fungi</taxon>
        <taxon>Fungi incertae sedis</taxon>
        <taxon>Mucoromycota</taxon>
        <taxon>Mucoromycotina</taxon>
        <taxon>Mucoromycetes</taxon>
        <taxon>Mucorales</taxon>
        <taxon>Lichtheimiaceae</taxon>
        <taxon>Lichtheimia</taxon>
    </lineage>
</organism>
<dbReference type="PANTHER" id="PTHR24148">
    <property type="entry name" value="ANKYRIN REPEAT DOMAIN-CONTAINING PROTEIN 39 HOMOLOG-RELATED"/>
    <property type="match status" value="1"/>
</dbReference>
<name>A0AAD7XS88_9FUNG</name>
<proteinExistence type="predicted"/>
<sequence length="424" mass="50293">MTRDTDEHEDPYKIDISLNNDEDNKRKRFFEKGLNALLTDPYFLLLYVPDNGAKMQIIRPATNLYHRKRMIKMINEARRVPSFYYALSHLWGISENNRHHWNDISEYVYDDEGKPVKPVSMRPEKRDALLQLLKDHPDSYWWIDVLCARTDTPLDIMGDVYACCIECIAMIDCEASLIPKLHTKMGAKEDFADFWFNENRSPNEVLQFKQLNEEYPQLIDDLGTFFQSQWWQRVWTWQEMALPSEEVRFMSEGDIHRGSKNTIILKDLLNSCMNATRVMYYLFEEYDPGRESKEERNLLRWFFDINQARTFNEHHTIEKKAEKFMLLILSFSQSTRHCMDPVDYVYGLLGIFQVKIPRLSDPNEVWNIFLSEIDKYMEDIKNVEFPLVDSETARITGVTDRACQVDLRNAKNMADVYDDFLELV</sequence>
<dbReference type="RefSeq" id="XP_058337479.1">
    <property type="nucleotide sequence ID" value="XM_058491733.1"/>
</dbReference>